<dbReference type="PANTHER" id="PTHR30002:SF4">
    <property type="entry name" value="EPOXYQUEUOSINE REDUCTASE"/>
    <property type="match status" value="1"/>
</dbReference>
<dbReference type="PROSITE" id="PS51379">
    <property type="entry name" value="4FE4S_FER_2"/>
    <property type="match status" value="1"/>
</dbReference>
<dbReference type="Gene3D" id="3.30.70.20">
    <property type="match status" value="1"/>
</dbReference>
<dbReference type="PROSITE" id="PS00198">
    <property type="entry name" value="4FE4S_FER_1"/>
    <property type="match status" value="1"/>
</dbReference>
<dbReference type="GO" id="GO:0052693">
    <property type="term" value="F:epoxyqueuosine reductase activity"/>
    <property type="evidence" value="ECO:0007669"/>
    <property type="project" value="TreeGrafter"/>
</dbReference>
<accession>A0A6P1MCX7</accession>
<evidence type="ECO:0000313" key="7">
    <source>
        <dbReference type="Proteomes" id="UP000463883"/>
    </source>
</evidence>
<dbReference type="RefSeq" id="WP_162361531.1">
    <property type="nucleotide sequence ID" value="NZ_CP047591.1"/>
</dbReference>
<keyword evidence="4" id="KW-0411">Iron-sulfur</keyword>
<proteinExistence type="predicted"/>
<keyword evidence="7" id="KW-1185">Reference proteome</keyword>
<dbReference type="InterPro" id="IPR017900">
    <property type="entry name" value="4Fe4S_Fe_S_CS"/>
</dbReference>
<dbReference type="InterPro" id="IPR017896">
    <property type="entry name" value="4Fe4S_Fe-S-bd"/>
</dbReference>
<evidence type="ECO:0000256" key="2">
    <source>
        <dbReference type="ARBA" id="ARBA00022723"/>
    </source>
</evidence>
<name>A0A6P1MCX7_9FIRM</name>
<evidence type="ECO:0000256" key="1">
    <source>
        <dbReference type="ARBA" id="ARBA00022485"/>
    </source>
</evidence>
<dbReference type="GO" id="GO:0051539">
    <property type="term" value="F:4 iron, 4 sulfur cluster binding"/>
    <property type="evidence" value="ECO:0007669"/>
    <property type="project" value="UniProtKB-KW"/>
</dbReference>
<gene>
    <name evidence="6" type="ORF">Ami3637_04575</name>
</gene>
<dbReference type="KEGG" id="amic:Ami3637_04575"/>
<dbReference type="PANTHER" id="PTHR30002">
    <property type="entry name" value="EPOXYQUEUOSINE REDUCTASE"/>
    <property type="match status" value="1"/>
</dbReference>
<dbReference type="EMBL" id="CP047591">
    <property type="protein sequence ID" value="QHI71757.1"/>
    <property type="molecule type" value="Genomic_DNA"/>
</dbReference>
<dbReference type="GO" id="GO:0046872">
    <property type="term" value="F:metal ion binding"/>
    <property type="evidence" value="ECO:0007669"/>
    <property type="project" value="UniProtKB-KW"/>
</dbReference>
<dbReference type="AlphaFoldDB" id="A0A6P1MCX7"/>
<dbReference type="Proteomes" id="UP000463883">
    <property type="component" value="Chromosome"/>
</dbReference>
<protein>
    <submittedName>
        <fullName evidence="6">4Fe-4S dicluster domain-containing protein</fullName>
    </submittedName>
</protein>
<dbReference type="InterPro" id="IPR004453">
    <property type="entry name" value="QueG"/>
</dbReference>
<dbReference type="GO" id="GO:0008616">
    <property type="term" value="P:tRNA queuosine(34) biosynthetic process"/>
    <property type="evidence" value="ECO:0007669"/>
    <property type="project" value="InterPro"/>
</dbReference>
<keyword evidence="3" id="KW-0408">Iron</keyword>
<reference evidence="6 7" key="1">
    <citation type="submission" date="2020-01" db="EMBL/GenBank/DDBJ databases">
        <title>Genomic analysis of Aminipila sp. CBA3637.</title>
        <authorList>
            <person name="Kim Y.B."/>
            <person name="Roh S.W."/>
        </authorList>
    </citation>
    <scope>NUCLEOTIDE SEQUENCE [LARGE SCALE GENOMIC DNA]</scope>
    <source>
        <strain evidence="6 7">CBA3637</strain>
    </source>
</reference>
<keyword evidence="1" id="KW-0004">4Fe-4S</keyword>
<evidence type="ECO:0000256" key="3">
    <source>
        <dbReference type="ARBA" id="ARBA00023004"/>
    </source>
</evidence>
<dbReference type="Pfam" id="PF13484">
    <property type="entry name" value="Fer4_16"/>
    <property type="match status" value="1"/>
</dbReference>
<dbReference type="SUPFAM" id="SSF54862">
    <property type="entry name" value="4Fe-4S ferredoxins"/>
    <property type="match status" value="1"/>
</dbReference>
<sequence>MTDADLSENYALMENMCGKCSKCVDTCPSNAIKMPQILDRPNCLSDFLEDDMPKTDIAKGKKLDGYFFECDICQNICPWNQKHVKYPLNTSYGENFDSTNINHVFELNHLKNMSEEAYEKEIVPFMIGYKLPYKTFKRNINMLL</sequence>
<organism evidence="6 7">
    <name type="scientific">Aminipila terrae</name>
    <dbReference type="NCBI Taxonomy" id="2697030"/>
    <lineage>
        <taxon>Bacteria</taxon>
        <taxon>Bacillati</taxon>
        <taxon>Bacillota</taxon>
        <taxon>Clostridia</taxon>
        <taxon>Peptostreptococcales</taxon>
        <taxon>Anaerovoracaceae</taxon>
        <taxon>Aminipila</taxon>
    </lineage>
</organism>
<evidence type="ECO:0000256" key="4">
    <source>
        <dbReference type="ARBA" id="ARBA00023014"/>
    </source>
</evidence>
<evidence type="ECO:0000313" key="6">
    <source>
        <dbReference type="EMBL" id="QHI71757.1"/>
    </source>
</evidence>
<keyword evidence="2" id="KW-0479">Metal-binding</keyword>
<evidence type="ECO:0000259" key="5">
    <source>
        <dbReference type="PROSITE" id="PS51379"/>
    </source>
</evidence>
<feature type="domain" description="4Fe-4S ferredoxin-type" evidence="5">
    <location>
        <begin position="8"/>
        <end position="37"/>
    </location>
</feature>